<gene>
    <name evidence="1" type="ORF">SAMN04488057_11584</name>
</gene>
<evidence type="ECO:0000313" key="1">
    <source>
        <dbReference type="EMBL" id="SHN27169.1"/>
    </source>
</evidence>
<name>A0A1M7Q9A8_9BACT</name>
<proteinExistence type="predicted"/>
<dbReference type="STRING" id="388280.SAMN04488057_11584"/>
<dbReference type="OrthoDB" id="950503at2"/>
<dbReference type="AlphaFoldDB" id="A0A1M7Q9A8"/>
<sequence>MRAFLSILLLSCFLVYHFGFYVFHRVYQFKIEQDWAERVYQEDFPNKKILKIPMKLPYAFEEEGFQLTNIPFSKEGKAYRAIQKRFKDDTFELVYVPDMAKIKLEIKTRNWVLSLIPENRSDSQNDQIISQATVKDYIKPNFQFEFLQAFSKQKKWKPAIPLALEEMLLPNPSPPPRWA</sequence>
<organism evidence="1 2">
    <name type="scientific">Cyclobacterium lianum</name>
    <dbReference type="NCBI Taxonomy" id="388280"/>
    <lineage>
        <taxon>Bacteria</taxon>
        <taxon>Pseudomonadati</taxon>
        <taxon>Bacteroidota</taxon>
        <taxon>Cytophagia</taxon>
        <taxon>Cytophagales</taxon>
        <taxon>Cyclobacteriaceae</taxon>
        <taxon>Cyclobacterium</taxon>
    </lineage>
</organism>
<dbReference type="RefSeq" id="WP_073096942.1">
    <property type="nucleotide sequence ID" value="NZ_FRCY01000015.1"/>
</dbReference>
<evidence type="ECO:0000313" key="2">
    <source>
        <dbReference type="Proteomes" id="UP000184513"/>
    </source>
</evidence>
<dbReference type="Proteomes" id="UP000184513">
    <property type="component" value="Unassembled WGS sequence"/>
</dbReference>
<reference evidence="1 2" key="1">
    <citation type="submission" date="2016-11" db="EMBL/GenBank/DDBJ databases">
        <authorList>
            <person name="Jaros S."/>
            <person name="Januszkiewicz K."/>
            <person name="Wedrychowicz H."/>
        </authorList>
    </citation>
    <scope>NUCLEOTIDE SEQUENCE [LARGE SCALE GENOMIC DNA]</scope>
    <source>
        <strain evidence="1 2">CGMCC 1.6102</strain>
    </source>
</reference>
<accession>A0A1M7Q9A8</accession>
<keyword evidence="2" id="KW-1185">Reference proteome</keyword>
<dbReference type="EMBL" id="FRCY01000015">
    <property type="protein sequence ID" value="SHN27169.1"/>
    <property type="molecule type" value="Genomic_DNA"/>
</dbReference>
<protein>
    <submittedName>
        <fullName evidence="1">Uncharacterized protein</fullName>
    </submittedName>
</protein>